<dbReference type="InterPro" id="IPR017871">
    <property type="entry name" value="ABC_transporter-like_CS"/>
</dbReference>
<dbReference type="EMBL" id="APJX01000001">
    <property type="protein sequence ID" value="EMS81315.1"/>
    <property type="molecule type" value="Genomic_DNA"/>
</dbReference>
<dbReference type="InterPro" id="IPR003439">
    <property type="entry name" value="ABC_transporter-like_ATP-bd"/>
</dbReference>
<dbReference type="SMART" id="SM00382">
    <property type="entry name" value="AAA"/>
    <property type="match status" value="1"/>
</dbReference>
<proteinExistence type="inferred from homology"/>
<protein>
    <submittedName>
        <fullName evidence="6">ABC transporter ATP-binding protein</fullName>
    </submittedName>
</protein>
<dbReference type="AlphaFoldDB" id="S0G356"/>
<evidence type="ECO:0000259" key="5">
    <source>
        <dbReference type="PROSITE" id="PS50893"/>
    </source>
</evidence>
<reference evidence="6 7" key="1">
    <citation type="journal article" date="2013" name="Genome Announc.">
        <title>Draft Genome Sequence of Desulfotignum phosphitoxidans DSM 13687 Strain FiPS-3.</title>
        <authorList>
            <person name="Poehlein A."/>
            <person name="Daniel R."/>
            <person name="Simeonova D.D."/>
        </authorList>
    </citation>
    <scope>NUCLEOTIDE SEQUENCE [LARGE SCALE GENOMIC DNA]</scope>
    <source>
        <strain evidence="6 7">DSM 13687</strain>
    </source>
</reference>
<dbReference type="PANTHER" id="PTHR42734:SF6">
    <property type="entry name" value="MOLYBDATE IMPORT ATP-BINDING PROTEIN MOLC"/>
    <property type="match status" value="1"/>
</dbReference>
<dbReference type="FunFam" id="3.40.50.300:FF:000134">
    <property type="entry name" value="Iron-enterobactin ABC transporter ATP-binding protein"/>
    <property type="match status" value="1"/>
</dbReference>
<dbReference type="InterPro" id="IPR003593">
    <property type="entry name" value="AAA+_ATPase"/>
</dbReference>
<evidence type="ECO:0000313" key="6">
    <source>
        <dbReference type="EMBL" id="EMS81315.1"/>
    </source>
</evidence>
<evidence type="ECO:0000313" key="7">
    <source>
        <dbReference type="Proteomes" id="UP000014216"/>
    </source>
</evidence>
<keyword evidence="4 6" id="KW-0067">ATP-binding</keyword>
<dbReference type="CDD" id="cd03214">
    <property type="entry name" value="ABC_Iron-Siderophores_B12_Hemin"/>
    <property type="match status" value="1"/>
</dbReference>
<keyword evidence="2" id="KW-0813">Transport</keyword>
<dbReference type="PROSITE" id="PS00211">
    <property type="entry name" value="ABC_TRANSPORTER_1"/>
    <property type="match status" value="1"/>
</dbReference>
<keyword evidence="3" id="KW-0547">Nucleotide-binding</keyword>
<evidence type="ECO:0000256" key="4">
    <source>
        <dbReference type="ARBA" id="ARBA00022840"/>
    </source>
</evidence>
<dbReference type="GO" id="GO:0005524">
    <property type="term" value="F:ATP binding"/>
    <property type="evidence" value="ECO:0007669"/>
    <property type="project" value="UniProtKB-KW"/>
</dbReference>
<dbReference type="Proteomes" id="UP000014216">
    <property type="component" value="Unassembled WGS sequence"/>
</dbReference>
<accession>S0G356</accession>
<evidence type="ECO:0000256" key="3">
    <source>
        <dbReference type="ARBA" id="ARBA00022741"/>
    </source>
</evidence>
<dbReference type="Gene3D" id="3.40.50.300">
    <property type="entry name" value="P-loop containing nucleotide triphosphate hydrolases"/>
    <property type="match status" value="1"/>
</dbReference>
<dbReference type="SUPFAM" id="SSF52540">
    <property type="entry name" value="P-loop containing nucleoside triphosphate hydrolases"/>
    <property type="match status" value="1"/>
</dbReference>
<comment type="caution">
    <text evidence="6">The sequence shown here is derived from an EMBL/GenBank/DDBJ whole genome shotgun (WGS) entry which is preliminary data.</text>
</comment>
<comment type="similarity">
    <text evidence="1">Belongs to the ABC transporter superfamily.</text>
</comment>
<name>S0G356_9BACT</name>
<dbReference type="PANTHER" id="PTHR42734">
    <property type="entry name" value="METAL TRANSPORT SYSTEM ATP-BINDING PROTEIN TM_0124-RELATED"/>
    <property type="match status" value="1"/>
</dbReference>
<organism evidence="6 7">
    <name type="scientific">Desulfotignum phosphitoxidans DSM 13687</name>
    <dbReference type="NCBI Taxonomy" id="1286635"/>
    <lineage>
        <taxon>Bacteria</taxon>
        <taxon>Pseudomonadati</taxon>
        <taxon>Thermodesulfobacteriota</taxon>
        <taxon>Desulfobacteria</taxon>
        <taxon>Desulfobacterales</taxon>
        <taxon>Desulfobacteraceae</taxon>
        <taxon>Desulfotignum</taxon>
    </lineage>
</organism>
<dbReference type="RefSeq" id="WP_006964015.1">
    <property type="nucleotide sequence ID" value="NZ_APJX01000001.1"/>
</dbReference>
<dbReference type="OrthoDB" id="9809450at2"/>
<dbReference type="InterPro" id="IPR027417">
    <property type="entry name" value="P-loop_NTPase"/>
</dbReference>
<sequence length="258" mass="28574">MEVRLEKVAFSYGKSMVLDGISIRLEPGNIVAVCGPNGAGKSTLIKCINRILSFKGTILISEKDINTLKMTQISQQVGYVPQDNAQVFSISVFDMVMMGRRPYIGWRSREKDREKVLEILELLGLSHLGFRDFNQLSGGQQQKVIIARALAQEPDVLLLDEPTSSLDLGHQLEVMELIQSLVAEKNILVVMSVHDLNLAAWYADQIIMLKECKVACSGVPGDIITPENILSIYGVVAQVKIEQEKPYIIPLHKVKTGG</sequence>
<feature type="domain" description="ABC transporter" evidence="5">
    <location>
        <begin position="3"/>
        <end position="236"/>
    </location>
</feature>
<dbReference type="Pfam" id="PF00005">
    <property type="entry name" value="ABC_tran"/>
    <property type="match status" value="1"/>
</dbReference>
<dbReference type="GO" id="GO:0016887">
    <property type="term" value="F:ATP hydrolysis activity"/>
    <property type="evidence" value="ECO:0007669"/>
    <property type="project" value="InterPro"/>
</dbReference>
<dbReference type="InterPro" id="IPR050153">
    <property type="entry name" value="Metal_Ion_Import_ABC"/>
</dbReference>
<evidence type="ECO:0000256" key="2">
    <source>
        <dbReference type="ARBA" id="ARBA00022448"/>
    </source>
</evidence>
<gene>
    <name evidence="6" type="ORF">Dpo_1c04560</name>
</gene>
<evidence type="ECO:0000256" key="1">
    <source>
        <dbReference type="ARBA" id="ARBA00005417"/>
    </source>
</evidence>
<dbReference type="PROSITE" id="PS50893">
    <property type="entry name" value="ABC_TRANSPORTER_2"/>
    <property type="match status" value="1"/>
</dbReference>
<keyword evidence="7" id="KW-1185">Reference proteome</keyword>